<dbReference type="NCBIfam" id="TIGR00254">
    <property type="entry name" value="GGDEF"/>
    <property type="match status" value="1"/>
</dbReference>
<dbReference type="InterPro" id="IPR029787">
    <property type="entry name" value="Nucleotide_cyclase"/>
</dbReference>
<dbReference type="FunFam" id="3.30.70.270:FF:000001">
    <property type="entry name" value="Diguanylate cyclase domain protein"/>
    <property type="match status" value="1"/>
</dbReference>
<evidence type="ECO:0000256" key="4">
    <source>
        <dbReference type="PROSITE-ProRule" id="PRU00169"/>
    </source>
</evidence>
<name>A0A2S6H1X4_9GAMM</name>
<dbReference type="GO" id="GO:0052621">
    <property type="term" value="F:diguanylate cyclase activity"/>
    <property type="evidence" value="ECO:0007669"/>
    <property type="project" value="UniProtKB-EC"/>
</dbReference>
<keyword evidence="4" id="KW-0597">Phosphoprotein</keyword>
<evidence type="ECO:0000313" key="10">
    <source>
        <dbReference type="Proteomes" id="UP000238071"/>
    </source>
</evidence>
<evidence type="ECO:0000313" key="9">
    <source>
        <dbReference type="EMBL" id="PPK71485.1"/>
    </source>
</evidence>
<feature type="domain" description="Response regulatory" evidence="6">
    <location>
        <begin position="305"/>
        <end position="421"/>
    </location>
</feature>
<dbReference type="Gene3D" id="3.40.50.2300">
    <property type="match status" value="1"/>
</dbReference>
<proteinExistence type="predicted"/>
<dbReference type="OrthoDB" id="9803824at2"/>
<feature type="modified residue" description="4-aspartylphosphate" evidence="4">
    <location>
        <position position="354"/>
    </location>
</feature>
<dbReference type="InterPro" id="IPR013976">
    <property type="entry name" value="HDOD"/>
</dbReference>
<feature type="domain" description="GGDEF" evidence="7">
    <location>
        <begin position="485"/>
        <end position="618"/>
    </location>
</feature>
<sequence length="619" mass="67779">MNTKFNLNELKTTDRLPSPSGTALAIMQLVQQSDTTVQQVSQLVKVDPALSGRILRFANSAAFGARRPIADIQLAVMMMGMQAVRNFALSLSLIGNNSQGHCRGFDYEAYWSRSLAVSVSLAAITALEPTVVPEESFTLGLLSDIGSLALATAWPEVYGECLGAAEGKPLLALERERFAIDHNDLSLILLADWGFPAIFLDALKLSFDRNVAGLSRTEQLARQLILARLIGDYCIADEAHRAELLPDLITEASLHGLDEPALLTFIDETIELWHEWGKLIEVKTDISQPLLKPAAALEPVLSGLNLLLVDDDPIMRTRLSKQLAAAGHLVAVCRDGDSALKHIVEHNPQLVITDWRMKPMDGLTLCKALRASAFSKNIYLIMLTSTEEEDALVEAFDAGIDDYVTKPVSLRVLLARLRAGQRIITLQHELEKESRDIQRYSAELAVANRRLKSMANTDILTGLPNRRYALNRLEQESAAARRANQALSVLMLDLDHFKSVNDTLGHDVGDKVLAHAAGLMRKAARTNDIVCRLGGEEFLIIAPNTDGATAMLLAERIRSSIEKNQPHGLVLRHPVTVSIGVAGSTGAKPGWKELMKSADDALYRVKQADRNGIRLALSP</sequence>
<dbReference type="CDD" id="cd17574">
    <property type="entry name" value="REC_OmpR"/>
    <property type="match status" value="1"/>
</dbReference>
<dbReference type="PROSITE" id="PS50887">
    <property type="entry name" value="GGDEF"/>
    <property type="match status" value="1"/>
</dbReference>
<dbReference type="SUPFAM" id="SSF55073">
    <property type="entry name" value="Nucleotide cyclase"/>
    <property type="match status" value="1"/>
</dbReference>
<keyword evidence="5" id="KW-0175">Coiled coil</keyword>
<protein>
    <recommendedName>
        <fullName evidence="2">diguanylate cyclase</fullName>
        <ecNumber evidence="2">2.7.7.65</ecNumber>
    </recommendedName>
</protein>
<dbReference type="PROSITE" id="PS51833">
    <property type="entry name" value="HDOD"/>
    <property type="match status" value="1"/>
</dbReference>
<organism evidence="9 10">
    <name type="scientific">Methylobacter tundripaludum</name>
    <dbReference type="NCBI Taxonomy" id="173365"/>
    <lineage>
        <taxon>Bacteria</taxon>
        <taxon>Pseudomonadati</taxon>
        <taxon>Pseudomonadota</taxon>
        <taxon>Gammaproteobacteria</taxon>
        <taxon>Methylococcales</taxon>
        <taxon>Methylococcaceae</taxon>
        <taxon>Methylobacter</taxon>
    </lineage>
</organism>
<comment type="catalytic activity">
    <reaction evidence="3">
        <text>2 GTP = 3',3'-c-di-GMP + 2 diphosphate</text>
        <dbReference type="Rhea" id="RHEA:24898"/>
        <dbReference type="ChEBI" id="CHEBI:33019"/>
        <dbReference type="ChEBI" id="CHEBI:37565"/>
        <dbReference type="ChEBI" id="CHEBI:58805"/>
        <dbReference type="EC" id="2.7.7.65"/>
    </reaction>
</comment>
<evidence type="ECO:0000259" key="8">
    <source>
        <dbReference type="PROSITE" id="PS51833"/>
    </source>
</evidence>
<dbReference type="PROSITE" id="PS50110">
    <property type="entry name" value="RESPONSE_REGULATORY"/>
    <property type="match status" value="1"/>
</dbReference>
<dbReference type="EC" id="2.7.7.65" evidence="2"/>
<dbReference type="SUPFAM" id="SSF109604">
    <property type="entry name" value="HD-domain/PDEase-like"/>
    <property type="match status" value="1"/>
</dbReference>
<dbReference type="InterPro" id="IPR001789">
    <property type="entry name" value="Sig_transdc_resp-reg_receiver"/>
</dbReference>
<dbReference type="CDD" id="cd01949">
    <property type="entry name" value="GGDEF"/>
    <property type="match status" value="1"/>
</dbReference>
<comment type="caution">
    <text evidence="9">The sequence shown here is derived from an EMBL/GenBank/DDBJ whole genome shotgun (WGS) entry which is preliminary data.</text>
</comment>
<evidence type="ECO:0000256" key="2">
    <source>
        <dbReference type="ARBA" id="ARBA00012528"/>
    </source>
</evidence>
<dbReference type="PANTHER" id="PTHR45138:SF9">
    <property type="entry name" value="DIGUANYLATE CYCLASE DGCM-RELATED"/>
    <property type="match status" value="1"/>
</dbReference>
<dbReference type="Pfam" id="PF08668">
    <property type="entry name" value="HDOD"/>
    <property type="match status" value="1"/>
</dbReference>
<dbReference type="PANTHER" id="PTHR45138">
    <property type="entry name" value="REGULATORY COMPONENTS OF SENSORY TRANSDUCTION SYSTEM"/>
    <property type="match status" value="1"/>
</dbReference>
<evidence type="ECO:0000259" key="6">
    <source>
        <dbReference type="PROSITE" id="PS50110"/>
    </source>
</evidence>
<dbReference type="Gene3D" id="3.30.70.270">
    <property type="match status" value="1"/>
</dbReference>
<dbReference type="InterPro" id="IPR043128">
    <property type="entry name" value="Rev_trsase/Diguanyl_cyclase"/>
</dbReference>
<gene>
    <name evidence="9" type="ORF">B0F88_1079</name>
</gene>
<dbReference type="SUPFAM" id="SSF52172">
    <property type="entry name" value="CheY-like"/>
    <property type="match status" value="1"/>
</dbReference>
<dbReference type="Pfam" id="PF00072">
    <property type="entry name" value="Response_reg"/>
    <property type="match status" value="1"/>
</dbReference>
<comment type="cofactor">
    <cofactor evidence="1">
        <name>Mg(2+)</name>
        <dbReference type="ChEBI" id="CHEBI:18420"/>
    </cofactor>
</comment>
<dbReference type="GO" id="GO:0000160">
    <property type="term" value="P:phosphorelay signal transduction system"/>
    <property type="evidence" value="ECO:0007669"/>
    <property type="project" value="InterPro"/>
</dbReference>
<keyword evidence="10" id="KW-1185">Reference proteome</keyword>
<feature type="coiled-coil region" evidence="5">
    <location>
        <begin position="423"/>
        <end position="490"/>
    </location>
</feature>
<evidence type="ECO:0000256" key="3">
    <source>
        <dbReference type="ARBA" id="ARBA00034247"/>
    </source>
</evidence>
<dbReference type="AlphaFoldDB" id="A0A2S6H1X4"/>
<dbReference type="EMBL" id="PTIY01000007">
    <property type="protein sequence ID" value="PPK71485.1"/>
    <property type="molecule type" value="Genomic_DNA"/>
</dbReference>
<evidence type="ECO:0000259" key="7">
    <source>
        <dbReference type="PROSITE" id="PS50887"/>
    </source>
</evidence>
<dbReference type="Proteomes" id="UP000238071">
    <property type="component" value="Unassembled WGS sequence"/>
</dbReference>
<dbReference type="InterPro" id="IPR050469">
    <property type="entry name" value="Diguanylate_Cyclase"/>
</dbReference>
<accession>A0A2S6H1X4</accession>
<evidence type="ECO:0000256" key="1">
    <source>
        <dbReference type="ARBA" id="ARBA00001946"/>
    </source>
</evidence>
<dbReference type="SMART" id="SM00267">
    <property type="entry name" value="GGDEF"/>
    <property type="match status" value="1"/>
</dbReference>
<dbReference type="Pfam" id="PF00990">
    <property type="entry name" value="GGDEF"/>
    <property type="match status" value="1"/>
</dbReference>
<evidence type="ECO:0000256" key="5">
    <source>
        <dbReference type="SAM" id="Coils"/>
    </source>
</evidence>
<dbReference type="InterPro" id="IPR011006">
    <property type="entry name" value="CheY-like_superfamily"/>
</dbReference>
<dbReference type="GO" id="GO:0005886">
    <property type="term" value="C:plasma membrane"/>
    <property type="evidence" value="ECO:0007669"/>
    <property type="project" value="TreeGrafter"/>
</dbReference>
<dbReference type="Gene3D" id="1.10.3210.10">
    <property type="entry name" value="Hypothetical protein af1432"/>
    <property type="match status" value="1"/>
</dbReference>
<reference evidence="9 10" key="1">
    <citation type="submission" date="2018-02" db="EMBL/GenBank/DDBJ databases">
        <title>Subsurface microbial communities from deep shales in Ohio and West Virginia, USA.</title>
        <authorList>
            <person name="Wrighton K."/>
        </authorList>
    </citation>
    <scope>NUCLEOTIDE SEQUENCE [LARGE SCALE GENOMIC DNA]</scope>
    <source>
        <strain evidence="9 10">OWC-G53F</strain>
    </source>
</reference>
<feature type="domain" description="HDOD" evidence="8">
    <location>
        <begin position="16"/>
        <end position="209"/>
    </location>
</feature>
<dbReference type="SMART" id="SM00448">
    <property type="entry name" value="REC"/>
    <property type="match status" value="1"/>
</dbReference>
<dbReference type="InterPro" id="IPR000160">
    <property type="entry name" value="GGDEF_dom"/>
</dbReference>
<dbReference type="RefSeq" id="WP_104423763.1">
    <property type="nucleotide sequence ID" value="NZ_PTIY01000007.1"/>
</dbReference>
<dbReference type="GO" id="GO:0043709">
    <property type="term" value="P:cell adhesion involved in single-species biofilm formation"/>
    <property type="evidence" value="ECO:0007669"/>
    <property type="project" value="TreeGrafter"/>
</dbReference>
<dbReference type="GO" id="GO:1902201">
    <property type="term" value="P:negative regulation of bacterial-type flagellum-dependent cell motility"/>
    <property type="evidence" value="ECO:0007669"/>
    <property type="project" value="TreeGrafter"/>
</dbReference>